<dbReference type="SUPFAM" id="SSF47459">
    <property type="entry name" value="HLH, helix-loop-helix DNA-binding domain"/>
    <property type="match status" value="1"/>
</dbReference>
<dbReference type="InterPro" id="IPR011598">
    <property type="entry name" value="bHLH_dom"/>
</dbReference>
<evidence type="ECO:0000313" key="7">
    <source>
        <dbReference type="EMBL" id="KAG8364252.1"/>
    </source>
</evidence>
<dbReference type="GO" id="GO:0003700">
    <property type="term" value="F:DNA-binding transcription factor activity"/>
    <property type="evidence" value="ECO:0007669"/>
    <property type="project" value="InterPro"/>
</dbReference>
<dbReference type="PROSITE" id="PS50888">
    <property type="entry name" value="BHLH"/>
    <property type="match status" value="1"/>
</dbReference>
<dbReference type="Pfam" id="PF22754">
    <property type="entry name" value="bHLH-TF_ACT-like_plant"/>
    <property type="match status" value="1"/>
</dbReference>
<dbReference type="Proteomes" id="UP000826271">
    <property type="component" value="Unassembled WGS sequence"/>
</dbReference>
<gene>
    <name evidence="7" type="ORF">BUALT_Bualt19G0108800</name>
</gene>
<feature type="region of interest" description="Disordered" evidence="5">
    <location>
        <begin position="23"/>
        <end position="91"/>
    </location>
</feature>
<dbReference type="CDD" id="cd04873">
    <property type="entry name" value="ACT_UUR-ACR-like"/>
    <property type="match status" value="1"/>
</dbReference>
<keyword evidence="8" id="KW-1185">Reference proteome</keyword>
<dbReference type="Gene3D" id="4.10.280.10">
    <property type="entry name" value="Helix-loop-helix DNA-binding domain"/>
    <property type="match status" value="1"/>
</dbReference>
<dbReference type="SMART" id="SM00353">
    <property type="entry name" value="HLH"/>
    <property type="match status" value="1"/>
</dbReference>
<dbReference type="GO" id="GO:0005634">
    <property type="term" value="C:nucleus"/>
    <property type="evidence" value="ECO:0007669"/>
    <property type="project" value="UniProtKB-SubCell"/>
</dbReference>
<dbReference type="InterPro" id="IPR044278">
    <property type="entry name" value="BHLH95-like"/>
</dbReference>
<evidence type="ECO:0000256" key="4">
    <source>
        <dbReference type="ARBA" id="ARBA00023242"/>
    </source>
</evidence>
<comment type="subcellular location">
    <subcellularLocation>
        <location evidence="1">Nucleus</location>
    </subcellularLocation>
</comment>
<name>A0AAV6W779_9LAMI</name>
<feature type="domain" description="BHLH" evidence="6">
    <location>
        <begin position="86"/>
        <end position="136"/>
    </location>
</feature>
<evidence type="ECO:0000256" key="2">
    <source>
        <dbReference type="ARBA" id="ARBA00023015"/>
    </source>
</evidence>
<dbReference type="InterPro" id="IPR045239">
    <property type="entry name" value="bHLH95_bHLH"/>
</dbReference>
<evidence type="ECO:0000256" key="3">
    <source>
        <dbReference type="ARBA" id="ARBA00023163"/>
    </source>
</evidence>
<keyword evidence="2" id="KW-0805">Transcription regulation</keyword>
<reference evidence="7" key="1">
    <citation type="submission" date="2019-10" db="EMBL/GenBank/DDBJ databases">
        <authorList>
            <person name="Zhang R."/>
            <person name="Pan Y."/>
            <person name="Wang J."/>
            <person name="Ma R."/>
            <person name="Yu S."/>
        </authorList>
    </citation>
    <scope>NUCLEOTIDE SEQUENCE</scope>
    <source>
        <strain evidence="7">LA-IB0</strain>
        <tissue evidence="7">Leaf</tissue>
    </source>
</reference>
<dbReference type="InterPro" id="IPR036638">
    <property type="entry name" value="HLH_DNA-bd_sf"/>
</dbReference>
<dbReference type="InterPro" id="IPR054502">
    <property type="entry name" value="bHLH-TF_ACT-like_plant"/>
</dbReference>
<evidence type="ECO:0000256" key="1">
    <source>
        <dbReference type="ARBA" id="ARBA00004123"/>
    </source>
</evidence>
<dbReference type="EMBL" id="WHWC01000019">
    <property type="protein sequence ID" value="KAG8364252.1"/>
    <property type="molecule type" value="Genomic_DNA"/>
</dbReference>
<feature type="compositionally biased region" description="Basic and acidic residues" evidence="5">
    <location>
        <begin position="68"/>
        <end position="79"/>
    </location>
</feature>
<dbReference type="GO" id="GO:0009960">
    <property type="term" value="P:endosperm development"/>
    <property type="evidence" value="ECO:0007669"/>
    <property type="project" value="InterPro"/>
</dbReference>
<keyword evidence="4" id="KW-0539">Nucleus</keyword>
<evidence type="ECO:0000259" key="6">
    <source>
        <dbReference type="PROSITE" id="PS50888"/>
    </source>
</evidence>
<dbReference type="GO" id="GO:0046983">
    <property type="term" value="F:protein dimerization activity"/>
    <property type="evidence" value="ECO:0007669"/>
    <property type="project" value="InterPro"/>
</dbReference>
<dbReference type="PANTHER" id="PTHR46772:SF8">
    <property type="entry name" value="TRANSCRIPTION FACTOR BHLH95"/>
    <property type="match status" value="1"/>
</dbReference>
<protein>
    <recommendedName>
        <fullName evidence="6">BHLH domain-containing protein</fullName>
    </recommendedName>
</protein>
<dbReference type="Pfam" id="PF00010">
    <property type="entry name" value="HLH"/>
    <property type="match status" value="1"/>
</dbReference>
<feature type="compositionally biased region" description="Polar residues" evidence="5">
    <location>
        <begin position="24"/>
        <end position="35"/>
    </location>
</feature>
<accession>A0AAV6W779</accession>
<evidence type="ECO:0000313" key="8">
    <source>
        <dbReference type="Proteomes" id="UP000826271"/>
    </source>
</evidence>
<keyword evidence="3" id="KW-0804">Transcription</keyword>
<sequence>MDEELGHESMLWNDDSWAFPILVNQENGGKNGNSETAKEVEAPPPATAAKGKKRAAAGGGGRKSGGRRGGDKKGKEEKGGGGGESDDHELHIWTERERRKRMRDMFANLHALVPHLPARADKSTIVDEAVLYIRKLQLTLTQLHKLKEEKLNNTINPTNNPSIIPQNKLVILSREAFLAEQGSTSSKNVNSSAITLSNPNKTQNTLLFSGPEFPAIFKTWTSPNVVLNVCGPDAHINVCGRKKPGLLTAICCVMEKYKLEVVSAQVSSGRGRRMYMIHAHVSTIFLLY</sequence>
<dbReference type="PANTHER" id="PTHR46772">
    <property type="entry name" value="BHLH DOMAIN-CONTAINING PROTEIN"/>
    <property type="match status" value="1"/>
</dbReference>
<proteinExistence type="predicted"/>
<dbReference type="AlphaFoldDB" id="A0AAV6W779"/>
<evidence type="ECO:0000256" key="5">
    <source>
        <dbReference type="SAM" id="MobiDB-lite"/>
    </source>
</evidence>
<dbReference type="CDD" id="cd11393">
    <property type="entry name" value="bHLH_AtbHLH_like"/>
    <property type="match status" value="1"/>
</dbReference>
<organism evidence="7 8">
    <name type="scientific">Buddleja alternifolia</name>
    <dbReference type="NCBI Taxonomy" id="168488"/>
    <lineage>
        <taxon>Eukaryota</taxon>
        <taxon>Viridiplantae</taxon>
        <taxon>Streptophyta</taxon>
        <taxon>Embryophyta</taxon>
        <taxon>Tracheophyta</taxon>
        <taxon>Spermatophyta</taxon>
        <taxon>Magnoliopsida</taxon>
        <taxon>eudicotyledons</taxon>
        <taxon>Gunneridae</taxon>
        <taxon>Pentapetalae</taxon>
        <taxon>asterids</taxon>
        <taxon>lamiids</taxon>
        <taxon>Lamiales</taxon>
        <taxon>Scrophulariaceae</taxon>
        <taxon>Buddlejeae</taxon>
        <taxon>Buddleja</taxon>
    </lineage>
</organism>
<comment type="caution">
    <text evidence="7">The sequence shown here is derived from an EMBL/GenBank/DDBJ whole genome shotgun (WGS) entry which is preliminary data.</text>
</comment>